<protein>
    <submittedName>
        <fullName evidence="3">SRPBCC family protein</fullName>
    </submittedName>
</protein>
<dbReference type="EMBL" id="CP159535">
    <property type="protein sequence ID" value="XCJ75937.1"/>
    <property type="molecule type" value="Genomic_DNA"/>
</dbReference>
<dbReference type="SUPFAM" id="SSF55961">
    <property type="entry name" value="Bet v1-like"/>
    <property type="match status" value="2"/>
</dbReference>
<feature type="domain" description="Coenzyme Q-binding protein COQ10 START" evidence="2">
    <location>
        <begin position="168"/>
        <end position="272"/>
    </location>
</feature>
<evidence type="ECO:0000313" key="3">
    <source>
        <dbReference type="EMBL" id="XCJ75937.1"/>
    </source>
</evidence>
<organism evidence="3">
    <name type="scientific">Streptomyces tabacisoli</name>
    <dbReference type="NCBI Taxonomy" id="3156398"/>
    <lineage>
        <taxon>Bacteria</taxon>
        <taxon>Bacillati</taxon>
        <taxon>Actinomycetota</taxon>
        <taxon>Actinomycetes</taxon>
        <taxon>Kitasatosporales</taxon>
        <taxon>Streptomycetaceae</taxon>
        <taxon>Streptomyces</taxon>
    </lineage>
</organism>
<accession>A0AAU8J7B2</accession>
<dbReference type="InterPro" id="IPR023393">
    <property type="entry name" value="START-like_dom_sf"/>
</dbReference>
<evidence type="ECO:0000259" key="2">
    <source>
        <dbReference type="Pfam" id="PF03364"/>
    </source>
</evidence>
<gene>
    <name evidence="3" type="ORF">ABII15_38570</name>
</gene>
<evidence type="ECO:0000256" key="1">
    <source>
        <dbReference type="SAM" id="MobiDB-lite"/>
    </source>
</evidence>
<sequence length="312" mass="34072">MSQRCGRSARHTVSVAAPASVVYGLLADAPRWPLFLPSCVHAERLDADARTDRLTVWTAADGHVRRAQVRRTLRPAERTVDFEETTAGPAAGPGPGTVGTWSVEPEHPRGDGRSALTLHCAWPCPAPDEDPLAPARLVRRRLAQVRDAAERWDTLDESLLSFTNSTRVEGPPELVYDLLYRAEDWADLLPHVDGARVREERPGVQHVALDLGDPLTGEPATATSVRLCFPHAGRIVHKASAGRGPIAAHSGEWSLEPDASGLTVTSTHHVLLRPAADASAARLRVREWLTGTDRETLDLIKWHAESPVPRLR</sequence>
<name>A0AAU8J7B2_9ACTN</name>
<dbReference type="AlphaFoldDB" id="A0AAU8J7B2"/>
<feature type="region of interest" description="Disordered" evidence="1">
    <location>
        <begin position="81"/>
        <end position="110"/>
    </location>
</feature>
<dbReference type="InterPro" id="IPR005031">
    <property type="entry name" value="COQ10_START"/>
</dbReference>
<dbReference type="KEGG" id="stac:ABII15_38570"/>
<keyword evidence="3" id="KW-0614">Plasmid</keyword>
<geneLocation type="plasmid" evidence="3">
    <name>punmamed1</name>
</geneLocation>
<dbReference type="Pfam" id="PF03364">
    <property type="entry name" value="Polyketide_cyc"/>
    <property type="match status" value="2"/>
</dbReference>
<reference evidence="3" key="1">
    <citation type="submission" date="2024-06" db="EMBL/GenBank/DDBJ databases">
        <title>Streptomyces sp. strain HUAS MG91 genome sequences.</title>
        <authorList>
            <person name="Mo P."/>
        </authorList>
    </citation>
    <scope>NUCLEOTIDE SEQUENCE</scope>
    <source>
        <strain evidence="3">HUAS MG91</strain>
        <plasmid evidence="3">punmamed1</plasmid>
    </source>
</reference>
<proteinExistence type="predicted"/>
<feature type="domain" description="Coenzyme Q-binding protein COQ10 START" evidence="2">
    <location>
        <begin position="15"/>
        <end position="120"/>
    </location>
</feature>
<dbReference type="RefSeq" id="WP_353947351.1">
    <property type="nucleotide sequence ID" value="NZ_CP159535.1"/>
</dbReference>
<dbReference type="Gene3D" id="3.30.530.20">
    <property type="match status" value="2"/>
</dbReference>